<feature type="region of interest" description="Disordered" evidence="1">
    <location>
        <begin position="157"/>
        <end position="180"/>
    </location>
</feature>
<reference evidence="2 3" key="1">
    <citation type="submission" date="2017-12" db="EMBL/GenBank/DDBJ databases">
        <title>Gene loss provides genomic basis for host adaptation in cereal stripe rust fungi.</title>
        <authorList>
            <person name="Xia C."/>
        </authorList>
    </citation>
    <scope>NUCLEOTIDE SEQUENCE [LARGE SCALE GENOMIC DNA]</scope>
    <source>
        <strain evidence="2 3">93TX-2</strain>
    </source>
</reference>
<evidence type="ECO:0000256" key="1">
    <source>
        <dbReference type="SAM" id="MobiDB-lite"/>
    </source>
</evidence>
<accession>A0A2S4V5V6</accession>
<feature type="region of interest" description="Disordered" evidence="1">
    <location>
        <begin position="278"/>
        <end position="309"/>
    </location>
</feature>
<gene>
    <name evidence="2" type="ORF">PSHT_11039</name>
</gene>
<reference evidence="3" key="3">
    <citation type="journal article" date="2018" name="Mol. Plant Microbe Interact.">
        <title>Genome sequence resources for the wheat stripe rust pathogen (Puccinia striiformis f. sp. tritici) and the barley stripe rust pathogen (Puccinia striiformis f. sp. hordei).</title>
        <authorList>
            <person name="Xia C."/>
            <person name="Wang M."/>
            <person name="Yin C."/>
            <person name="Cornejo O.E."/>
            <person name="Hulbert S.H."/>
            <person name="Chen X."/>
        </authorList>
    </citation>
    <scope>NUCLEOTIDE SEQUENCE [LARGE SCALE GENOMIC DNA]</scope>
    <source>
        <strain evidence="3">93TX-2</strain>
    </source>
</reference>
<sequence length="450" mass="49906">MPLGFAVDTYSYGCYVHPNQTFYLPNSSSPLVARKQSAPIGPYHLPVTSSVYNHQYGWGSLHPMPLNYNEGSCWTLALLRLILQYREIKHSLPKLSKSQGFLKLFLTREHHQEANLKKLDSFLNCLIRNSPKNNLKSNIIRAFLRTEPMVVGAHQPATGLAQPPAVTTPKQTYTPDSRLPYEAMLRPPPSTYPRAACSPAPPNSAPIEKKTPQLILQSQSPINPWARHHQTTSDSSSSFGLSQLYLISSILSSPTITPSTSTSRSIFSRSIRPTLVSCHGSNSLGPHSTKCGGPTRKAQNHPPALSTTSSFLYNPSSTYNCGETFEGQQNNFGLPIPKPSSGNANGLKSSSLILKVIHLEFKSNFTLAIQMGLFSLNKIKSTIQNKLKLAAEIKLPLNWKIRLTMINQQEFLRQGQIGEEKGINQVEDDGLMLELIFRELQDSEIKKNNS</sequence>
<name>A0A2S4V5V6_9BASI</name>
<dbReference type="EMBL" id="PKSM01000178">
    <property type="protein sequence ID" value="POW04901.1"/>
    <property type="molecule type" value="Genomic_DNA"/>
</dbReference>
<evidence type="ECO:0000313" key="2">
    <source>
        <dbReference type="EMBL" id="POW04901.1"/>
    </source>
</evidence>
<dbReference type="VEuPathDB" id="FungiDB:PSTT_03894"/>
<organism evidence="2 3">
    <name type="scientific">Puccinia striiformis</name>
    <dbReference type="NCBI Taxonomy" id="27350"/>
    <lineage>
        <taxon>Eukaryota</taxon>
        <taxon>Fungi</taxon>
        <taxon>Dikarya</taxon>
        <taxon>Basidiomycota</taxon>
        <taxon>Pucciniomycotina</taxon>
        <taxon>Pucciniomycetes</taxon>
        <taxon>Pucciniales</taxon>
        <taxon>Pucciniaceae</taxon>
        <taxon>Puccinia</taxon>
    </lineage>
</organism>
<keyword evidence="3" id="KW-1185">Reference proteome</keyword>
<comment type="caution">
    <text evidence="2">The sequence shown here is derived from an EMBL/GenBank/DDBJ whole genome shotgun (WGS) entry which is preliminary data.</text>
</comment>
<proteinExistence type="predicted"/>
<reference evidence="3" key="2">
    <citation type="journal article" date="2018" name="BMC Genomics">
        <title>Genomic insights into host adaptation between the wheat stripe rust pathogen (Puccinia striiformis f. sp. tritici) and the barley stripe rust pathogen (Puccinia striiformis f. sp. hordei).</title>
        <authorList>
            <person name="Xia C."/>
            <person name="Wang M."/>
            <person name="Yin C."/>
            <person name="Cornejo O.E."/>
            <person name="Hulbert S.H."/>
            <person name="Chen X."/>
        </authorList>
    </citation>
    <scope>NUCLEOTIDE SEQUENCE [LARGE SCALE GENOMIC DNA]</scope>
    <source>
        <strain evidence="3">93TX-2</strain>
    </source>
</reference>
<dbReference type="VEuPathDB" id="FungiDB:PSHT_11039"/>
<protein>
    <submittedName>
        <fullName evidence="2">Uncharacterized protein</fullName>
    </submittedName>
</protein>
<dbReference type="AlphaFoldDB" id="A0A2S4V5V6"/>
<feature type="non-terminal residue" evidence="2">
    <location>
        <position position="450"/>
    </location>
</feature>
<dbReference type="Proteomes" id="UP000238274">
    <property type="component" value="Unassembled WGS sequence"/>
</dbReference>
<evidence type="ECO:0000313" key="3">
    <source>
        <dbReference type="Proteomes" id="UP000238274"/>
    </source>
</evidence>